<keyword evidence="4" id="KW-1185">Reference proteome</keyword>
<dbReference type="InterPro" id="IPR010982">
    <property type="entry name" value="Lambda_DNA-bd_dom_sf"/>
</dbReference>
<feature type="domain" description="HTH cro/C1-type" evidence="2">
    <location>
        <begin position="13"/>
        <end position="67"/>
    </location>
</feature>
<dbReference type="PANTHER" id="PTHR46558">
    <property type="entry name" value="TRACRIPTIONAL REGULATORY PROTEIN-RELATED-RELATED"/>
    <property type="match status" value="1"/>
</dbReference>
<comment type="caution">
    <text evidence="3">The sequence shown here is derived from an EMBL/GenBank/DDBJ whole genome shotgun (WGS) entry which is preliminary data.</text>
</comment>
<reference evidence="3" key="1">
    <citation type="submission" date="2021-11" db="EMBL/GenBank/DDBJ databases">
        <title>A Novel Adlercreutzia Species, isolated from a Allomyrina dichotoma larva feces.</title>
        <authorList>
            <person name="Suh M.K."/>
        </authorList>
    </citation>
    <scope>NUCLEOTIDE SEQUENCE</scope>
    <source>
        <strain evidence="3">JBNU-10</strain>
    </source>
</reference>
<dbReference type="EMBL" id="JAJMLW010000001">
    <property type="protein sequence ID" value="MCI2241480.1"/>
    <property type="molecule type" value="Genomic_DNA"/>
</dbReference>
<evidence type="ECO:0000256" key="1">
    <source>
        <dbReference type="ARBA" id="ARBA00023125"/>
    </source>
</evidence>
<sequence>MIEYENERVARNLKVERAKHGWSQDDLAKESGVGQNSVARYEMGGTTPGLDQAYKMAKALGCSIDALVGWTPPADAI</sequence>
<proteinExistence type="predicted"/>
<evidence type="ECO:0000259" key="2">
    <source>
        <dbReference type="PROSITE" id="PS50943"/>
    </source>
</evidence>
<dbReference type="CDD" id="cd00093">
    <property type="entry name" value="HTH_XRE"/>
    <property type="match status" value="1"/>
</dbReference>
<organism evidence="3 4">
    <name type="scientific">Adlercreutzia faecimuris</name>
    <dbReference type="NCBI Taxonomy" id="2897341"/>
    <lineage>
        <taxon>Bacteria</taxon>
        <taxon>Bacillati</taxon>
        <taxon>Actinomycetota</taxon>
        <taxon>Coriobacteriia</taxon>
        <taxon>Eggerthellales</taxon>
        <taxon>Eggerthellaceae</taxon>
        <taxon>Adlercreutzia</taxon>
    </lineage>
</organism>
<protein>
    <submittedName>
        <fullName evidence="3">Helix-turn-helix transcriptional regulator</fullName>
    </submittedName>
</protein>
<evidence type="ECO:0000313" key="3">
    <source>
        <dbReference type="EMBL" id="MCI2241480.1"/>
    </source>
</evidence>
<name>A0ABS9WF53_9ACTN</name>
<gene>
    <name evidence="3" type="ORF">LPT13_03820</name>
</gene>
<dbReference type="Pfam" id="PF01381">
    <property type="entry name" value="HTH_3"/>
    <property type="match status" value="1"/>
</dbReference>
<dbReference type="RefSeq" id="WP_242163688.1">
    <property type="nucleotide sequence ID" value="NZ_JAJMLW010000001.1"/>
</dbReference>
<dbReference type="PROSITE" id="PS50943">
    <property type="entry name" value="HTH_CROC1"/>
    <property type="match status" value="1"/>
</dbReference>
<dbReference type="PANTHER" id="PTHR46558:SF4">
    <property type="entry name" value="DNA-BIDING PHAGE PROTEIN"/>
    <property type="match status" value="1"/>
</dbReference>
<evidence type="ECO:0000313" key="4">
    <source>
        <dbReference type="Proteomes" id="UP001430755"/>
    </source>
</evidence>
<dbReference type="Gene3D" id="1.10.260.40">
    <property type="entry name" value="lambda repressor-like DNA-binding domains"/>
    <property type="match status" value="1"/>
</dbReference>
<keyword evidence="1" id="KW-0238">DNA-binding</keyword>
<accession>A0ABS9WF53</accession>
<dbReference type="Proteomes" id="UP001430755">
    <property type="component" value="Unassembled WGS sequence"/>
</dbReference>
<dbReference type="SMART" id="SM00530">
    <property type="entry name" value="HTH_XRE"/>
    <property type="match status" value="1"/>
</dbReference>
<dbReference type="InterPro" id="IPR001387">
    <property type="entry name" value="Cro/C1-type_HTH"/>
</dbReference>
<dbReference type="SUPFAM" id="SSF47413">
    <property type="entry name" value="lambda repressor-like DNA-binding domains"/>
    <property type="match status" value="1"/>
</dbReference>